<feature type="coiled-coil region" evidence="1">
    <location>
        <begin position="372"/>
        <end position="429"/>
    </location>
</feature>
<dbReference type="SUPFAM" id="SSF56672">
    <property type="entry name" value="DNA/RNA polymerases"/>
    <property type="match status" value="1"/>
</dbReference>
<feature type="compositionally biased region" description="Basic and acidic residues" evidence="2">
    <location>
        <begin position="17"/>
        <end position="88"/>
    </location>
</feature>
<evidence type="ECO:0008006" key="5">
    <source>
        <dbReference type="Google" id="ProtNLM"/>
    </source>
</evidence>
<dbReference type="GO" id="GO:0071897">
    <property type="term" value="P:DNA biosynthetic process"/>
    <property type="evidence" value="ECO:0007669"/>
    <property type="project" value="UniProtKB-ARBA"/>
</dbReference>
<feature type="compositionally biased region" description="Polar residues" evidence="2">
    <location>
        <begin position="734"/>
        <end position="753"/>
    </location>
</feature>
<evidence type="ECO:0000256" key="1">
    <source>
        <dbReference type="SAM" id="Coils"/>
    </source>
</evidence>
<proteinExistence type="predicted"/>
<dbReference type="InterPro" id="IPR005312">
    <property type="entry name" value="DUF1759"/>
</dbReference>
<protein>
    <recommendedName>
        <fullName evidence="5">Peptidase aspartic putative domain-containing protein</fullName>
    </recommendedName>
</protein>
<feature type="compositionally biased region" description="Basic and acidic residues" evidence="2">
    <location>
        <begin position="265"/>
        <end position="330"/>
    </location>
</feature>
<dbReference type="InterPro" id="IPR008042">
    <property type="entry name" value="Retrotrans_Pao"/>
</dbReference>
<keyword evidence="1" id="KW-0175">Coiled coil</keyword>
<dbReference type="AlphaFoldDB" id="A0A8T0FMJ9"/>
<dbReference type="Pfam" id="PF03564">
    <property type="entry name" value="DUF1759"/>
    <property type="match status" value="1"/>
</dbReference>
<reference evidence="3" key="2">
    <citation type="submission" date="2020-06" db="EMBL/GenBank/DDBJ databases">
        <authorList>
            <person name="Sheffer M."/>
        </authorList>
    </citation>
    <scope>NUCLEOTIDE SEQUENCE</scope>
</reference>
<gene>
    <name evidence="3" type="ORF">HNY73_005755</name>
</gene>
<dbReference type="InterPro" id="IPR043502">
    <property type="entry name" value="DNA/RNA_pol_sf"/>
</dbReference>
<reference evidence="3" key="1">
    <citation type="journal article" date="2020" name="bioRxiv">
        <title>Chromosome-level reference genome of the European wasp spider Argiope bruennichi: a resource for studies on range expansion and evolutionary adaptation.</title>
        <authorList>
            <person name="Sheffer M.M."/>
            <person name="Hoppe A."/>
            <person name="Krehenwinkel H."/>
            <person name="Uhl G."/>
            <person name="Kuss A.W."/>
            <person name="Jensen L."/>
            <person name="Jensen C."/>
            <person name="Gillespie R.G."/>
            <person name="Hoff K.J."/>
            <person name="Prost S."/>
        </authorList>
    </citation>
    <scope>NUCLEOTIDE SEQUENCE</scope>
</reference>
<evidence type="ECO:0000313" key="4">
    <source>
        <dbReference type="Proteomes" id="UP000807504"/>
    </source>
</evidence>
<feature type="region of interest" description="Disordered" evidence="2">
    <location>
        <begin position="729"/>
        <end position="753"/>
    </location>
</feature>
<comment type="caution">
    <text evidence="3">The sequence shown here is derived from an EMBL/GenBank/DDBJ whole genome shotgun (WGS) entry which is preliminary data.</text>
</comment>
<sequence>MIQNHLQICYEQDEGMTDEKSSRDGAKANEHVAKRVRYEQDERMTDDKCSRDGAKANEHDAEKFVIKDKEISQDTAKANEHDAEKFGITDEESSQDGAKANEHVAKRIRYEQDERMTDEKFSHDGAKANEHDAEKFVIKDKEISQDTAKANEPDAEKFGITDEESSQDGAKANEHVAKRIRYEQDERMTDEKCSRDGAKANEHDAEKFVIKDKEISQDGAKANEHDAEKFVIKDKEISQDGAKANEHDAEKFGITDEESSQDGAKANEHVAKRIRYEQDERMADEKSSQDGAKANEQDSEKFVIKDKEISQDDAKANEHDAEKIVIKEEESSQDGAIANEPDAKKKRGSIKSSLTKLNSFIETDDSKDSIVYQTKLDNLLKIKQNLEQIKEEYFVTAEDSELQELEDSVEELEEECERLEVSLKKLLAPNNELLSASNCNSHSNEASSKTESISFRLPEIPLPKFSGHYQDWQNFKIQFENIIDNNDKLTENQKLYYLKSTLSGAAAEIVTIEETYASLKNALKERFDNKRLCVQSHFNDILALEIHASDSAKGLRAFLDNCIKHVRALKIMGLELNSFSEALLINILMKKLDRESRRQFELSLVSSNLPTWCEFIEFLEKRCLVLENIQGSITAKSKPQQESYKKSHSFFVGNDSKKACITCNKPLHPLFKCEAFLKLNPVSRLNMIKNTHCTNCLSDSHKTNHCRSNNRCKICSGFHNSLLHVDSSIRNKKQQQTSTNKSSDYQNTSDSNSKALVQTEISPSLCSQDQRRTKNANASILPTIIVYIKNAAGQKIPLRGICDTGSQNSFITTEVANKLALKKYKNNITISGINGKTSQLHSKVLAEISNSDESYVTIAQLLVIPKITECIPSINKKLEKQSLPDGFNLADPMQGDVVEDIFELILRFRTHKFAFTFDIQKMFRQILVVPHQRDYLRILWFDENSHQEVTFRLKTVTYGTSCAPHLAIRTIKQLALDEASDFPLASEMVLRDLYMDDGITGAPDIQTAQILQQQLIKMFARAGMSLHKWTSNSQELLNSFPTSNPENTFPIDEQVSKALGMHWKPFEDLFIFTVKYENESMLTKRTVLSIIARLYDPLGLLGPVISKMKIFLQKLWLQKLTFDDPLPPAIGKEWSHLVQSLRALELFSPQIFRKLQKQEDEGFTLLKGNRGSRI</sequence>
<organism evidence="3 4">
    <name type="scientific">Argiope bruennichi</name>
    <name type="common">Wasp spider</name>
    <name type="synonym">Aranea bruennichi</name>
    <dbReference type="NCBI Taxonomy" id="94029"/>
    <lineage>
        <taxon>Eukaryota</taxon>
        <taxon>Metazoa</taxon>
        <taxon>Ecdysozoa</taxon>
        <taxon>Arthropoda</taxon>
        <taxon>Chelicerata</taxon>
        <taxon>Arachnida</taxon>
        <taxon>Araneae</taxon>
        <taxon>Araneomorphae</taxon>
        <taxon>Entelegynae</taxon>
        <taxon>Araneoidea</taxon>
        <taxon>Araneidae</taxon>
        <taxon>Argiope</taxon>
    </lineage>
</organism>
<dbReference type="EMBL" id="JABXBU010000011">
    <property type="protein sequence ID" value="KAF8790789.1"/>
    <property type="molecule type" value="Genomic_DNA"/>
</dbReference>
<dbReference type="Proteomes" id="UP000807504">
    <property type="component" value="Unassembled WGS sequence"/>
</dbReference>
<name>A0A8T0FMJ9_ARGBR</name>
<accession>A0A8T0FMJ9</accession>
<dbReference type="PANTHER" id="PTHR47331:SF5">
    <property type="entry name" value="RIBONUCLEASE H"/>
    <property type="match status" value="1"/>
</dbReference>
<feature type="region of interest" description="Disordered" evidence="2">
    <location>
        <begin position="1"/>
        <end position="349"/>
    </location>
</feature>
<dbReference type="Pfam" id="PF05380">
    <property type="entry name" value="Peptidase_A17"/>
    <property type="match status" value="1"/>
</dbReference>
<keyword evidence="4" id="KW-1185">Reference proteome</keyword>
<dbReference type="PANTHER" id="PTHR47331">
    <property type="entry name" value="PHD-TYPE DOMAIN-CONTAINING PROTEIN"/>
    <property type="match status" value="1"/>
</dbReference>
<evidence type="ECO:0000256" key="2">
    <source>
        <dbReference type="SAM" id="MobiDB-lite"/>
    </source>
</evidence>
<feature type="compositionally biased region" description="Basic and acidic residues" evidence="2">
    <location>
        <begin position="99"/>
        <end position="160"/>
    </location>
</feature>
<feature type="compositionally biased region" description="Basic and acidic residues" evidence="2">
    <location>
        <begin position="171"/>
        <end position="254"/>
    </location>
</feature>
<evidence type="ECO:0000313" key="3">
    <source>
        <dbReference type="EMBL" id="KAF8790789.1"/>
    </source>
</evidence>